<dbReference type="InterPro" id="IPR029058">
    <property type="entry name" value="AB_hydrolase_fold"/>
</dbReference>
<reference evidence="6 7" key="1">
    <citation type="submission" date="2019-03" db="EMBL/GenBank/DDBJ databases">
        <title>Genomic Encyclopedia of Archaeal and Bacterial Type Strains, Phase II (KMG-II): from individual species to whole genera.</title>
        <authorList>
            <person name="Goeker M."/>
        </authorList>
    </citation>
    <scope>NUCLEOTIDE SEQUENCE [LARGE SCALE GENOMIC DNA]</scope>
    <source>
        <strain evidence="6 7">DSM 22554</strain>
    </source>
</reference>
<dbReference type="AlphaFoldDB" id="A0A4V2PX68"/>
<keyword evidence="3" id="KW-0378">Hydrolase</keyword>
<feature type="chain" id="PRO_5020532885" description="4-O-methyl-glucuronoyl methylesterase-like domain-containing protein" evidence="4">
    <location>
        <begin position="25"/>
        <end position="432"/>
    </location>
</feature>
<evidence type="ECO:0000256" key="4">
    <source>
        <dbReference type="SAM" id="SignalP"/>
    </source>
</evidence>
<dbReference type="OrthoDB" id="9809261at2"/>
<proteinExistence type="predicted"/>
<keyword evidence="1" id="KW-0719">Serine esterase</keyword>
<accession>A0A4V2PX68</accession>
<dbReference type="EMBL" id="SMGO01000003">
    <property type="protein sequence ID" value="TCK80871.1"/>
    <property type="molecule type" value="Genomic_DNA"/>
</dbReference>
<dbReference type="SUPFAM" id="SSF53474">
    <property type="entry name" value="alpha/beta-Hydrolases"/>
    <property type="match status" value="1"/>
</dbReference>
<evidence type="ECO:0000256" key="3">
    <source>
        <dbReference type="ARBA" id="ARBA00022801"/>
    </source>
</evidence>
<dbReference type="Proteomes" id="UP000294616">
    <property type="component" value="Unassembled WGS sequence"/>
</dbReference>
<dbReference type="InterPro" id="IPR054579">
    <property type="entry name" value="GCE-like_dom"/>
</dbReference>
<evidence type="ECO:0000259" key="5">
    <source>
        <dbReference type="Pfam" id="PF22244"/>
    </source>
</evidence>
<dbReference type="RefSeq" id="WP_132225575.1">
    <property type="nucleotide sequence ID" value="NZ_SMGO01000003.1"/>
</dbReference>
<dbReference type="Pfam" id="PF22244">
    <property type="entry name" value="GCE_fung"/>
    <property type="match status" value="1"/>
</dbReference>
<name>A0A4V2PX68_9SPHI</name>
<keyword evidence="7" id="KW-1185">Reference proteome</keyword>
<keyword evidence="2 4" id="KW-0732">Signal</keyword>
<evidence type="ECO:0000313" key="7">
    <source>
        <dbReference type="Proteomes" id="UP000294616"/>
    </source>
</evidence>
<dbReference type="GO" id="GO:0052689">
    <property type="term" value="F:carboxylic ester hydrolase activity"/>
    <property type="evidence" value="ECO:0007669"/>
    <property type="project" value="UniProtKB-KW"/>
</dbReference>
<feature type="signal peptide" evidence="4">
    <location>
        <begin position="1"/>
        <end position="24"/>
    </location>
</feature>
<evidence type="ECO:0000313" key="6">
    <source>
        <dbReference type="EMBL" id="TCK80871.1"/>
    </source>
</evidence>
<organism evidence="6 7">
    <name type="scientific">Albibacterium bauzanense</name>
    <dbReference type="NCBI Taxonomy" id="653929"/>
    <lineage>
        <taxon>Bacteria</taxon>
        <taxon>Pseudomonadati</taxon>
        <taxon>Bacteroidota</taxon>
        <taxon>Sphingobacteriia</taxon>
        <taxon>Sphingobacteriales</taxon>
        <taxon>Sphingobacteriaceae</taxon>
        <taxon>Albibacterium</taxon>
    </lineage>
</organism>
<evidence type="ECO:0000256" key="2">
    <source>
        <dbReference type="ARBA" id="ARBA00022729"/>
    </source>
</evidence>
<dbReference type="Gene3D" id="3.40.50.1820">
    <property type="entry name" value="alpha/beta hydrolase"/>
    <property type="match status" value="1"/>
</dbReference>
<comment type="caution">
    <text evidence="6">The sequence shown here is derived from an EMBL/GenBank/DDBJ whole genome shotgun (WGS) entry which is preliminary data.</text>
</comment>
<sequence>MRDYLLTTALLYLAFSLFPINAFSQNAPPTVVAGIPVNYDEALVGSYTLPDPLTFQNGNKVTDAASWLTKRKPEIIRLYEENQFGKVPSALTDISFNVFDKGTLVFNGTAIRKQVTIYFTKDTSIHKTELLIYLPAKATKPSPLLLNLSFSANSNVVDDDGIKPGMMWSPDGKRIPAPKSNFGKLNIEQFIKEGIGIATLCYSDIEPDFKNGINFGIRNLYLKEGATQPEPNEWGAIASWAWGLSRAMDYLETDKNIDSKRIAVTGASRLGKTVLWAGANDARFAMVIASISGEGGAALSRRNYGETIKHITDTSRYHYQFAADYHNFSDRVNELPVDGHMLISLIAPRPLLLQTGNSDLWSDPKGEFLAAVAAEPVYNLFGLKGPGTTTMPASGDQSLLKNQLGYYMHEGGHSVLPEDWKIFIEYMKKYLL</sequence>
<feature type="domain" description="4-O-methyl-glucuronoyl methylesterase-like" evidence="5">
    <location>
        <begin position="232"/>
        <end position="382"/>
    </location>
</feature>
<evidence type="ECO:0000256" key="1">
    <source>
        <dbReference type="ARBA" id="ARBA00022487"/>
    </source>
</evidence>
<gene>
    <name evidence="6" type="ORF">C8N28_2625</name>
</gene>
<protein>
    <recommendedName>
        <fullName evidence="5">4-O-methyl-glucuronoyl methylesterase-like domain-containing protein</fullName>
    </recommendedName>
</protein>